<evidence type="ECO:0000256" key="5">
    <source>
        <dbReference type="ARBA" id="ARBA00022695"/>
    </source>
</evidence>
<keyword evidence="7" id="KW-0804">Transcription</keyword>
<dbReference type="Pfam" id="PF00562">
    <property type="entry name" value="RNA_pol_Rpb2_6"/>
    <property type="match status" value="1"/>
</dbReference>
<accession>A0A2K0AX77</accession>
<evidence type="ECO:0000256" key="3">
    <source>
        <dbReference type="ARBA" id="ARBA00022478"/>
    </source>
</evidence>
<keyword evidence="6" id="KW-0479">Metal-binding</keyword>
<dbReference type="Gene3D" id="2.40.40.20">
    <property type="match status" value="1"/>
</dbReference>
<evidence type="ECO:0000259" key="9">
    <source>
        <dbReference type="SMART" id="SM00663"/>
    </source>
</evidence>
<dbReference type="GO" id="GO:0046872">
    <property type="term" value="F:metal ion binding"/>
    <property type="evidence" value="ECO:0007669"/>
    <property type="project" value="UniProtKB-KW"/>
</dbReference>
<dbReference type="PANTHER" id="PTHR19376">
    <property type="entry name" value="DNA-DIRECTED RNA POLYMERASE"/>
    <property type="match status" value="1"/>
</dbReference>
<evidence type="ECO:0000313" key="10">
    <source>
        <dbReference type="EMBL" id="PNN29646.1"/>
    </source>
</evidence>
<dbReference type="Pfam" id="PF00623">
    <property type="entry name" value="RNA_pol_Rpb1_2"/>
    <property type="match status" value="1"/>
</dbReference>
<comment type="function">
    <text evidence="1">DNA-dependent RNA polymerase catalyzes the transcription of DNA into RNA using the four ribonucleoside triphosphates as substrates.</text>
</comment>
<dbReference type="Proteomes" id="UP000053523">
    <property type="component" value="Unassembled WGS sequence"/>
</dbReference>
<dbReference type="InterPro" id="IPR007120">
    <property type="entry name" value="DNA-dir_RNAP_su2_dom"/>
</dbReference>
<name>A0A2K0AX77_STAHA</name>
<dbReference type="SMART" id="SM00663">
    <property type="entry name" value="RPOLA_N"/>
    <property type="match status" value="1"/>
</dbReference>
<proteinExistence type="predicted"/>
<reference evidence="10 11" key="1">
    <citation type="submission" date="2017-12" db="EMBL/GenBank/DDBJ databases">
        <title>FDA dAtabase for Regulatory Grade micrObial Sequences (FDA-ARGOS): Supporting development and validation of Infectious Disease Dx tests.</title>
        <authorList>
            <person name="Hoffmann M."/>
            <person name="Allard M."/>
            <person name="Evans P."/>
            <person name="Brown E."/>
            <person name="Tallon L."/>
            <person name="Sadzewicz L."/>
            <person name="Sengamalay N."/>
            <person name="Ott S."/>
            <person name="Godinez A."/>
            <person name="Nagaraj S."/>
            <person name="Vavikolanu K."/>
            <person name="Aluvathingal J."/>
            <person name="Nadendla S."/>
            <person name="Sichtig H."/>
        </authorList>
    </citation>
    <scope>NUCLEOTIDE SEQUENCE [LARGE SCALE GENOMIC DNA]</scope>
    <source>
        <strain evidence="10 11">FDAARGOS_148</strain>
    </source>
</reference>
<keyword evidence="5" id="KW-0548">Nucleotidyltransferase</keyword>
<dbReference type="GO" id="GO:0003677">
    <property type="term" value="F:DNA binding"/>
    <property type="evidence" value="ECO:0007669"/>
    <property type="project" value="InterPro"/>
</dbReference>
<dbReference type="InterPro" id="IPR037033">
    <property type="entry name" value="DNA-dir_RNAP_su2_hyb_sf"/>
</dbReference>
<dbReference type="GO" id="GO:0000428">
    <property type="term" value="C:DNA-directed RNA polymerase complex"/>
    <property type="evidence" value="ECO:0007669"/>
    <property type="project" value="UniProtKB-KW"/>
</dbReference>
<keyword evidence="3" id="KW-0240">DNA-directed RNA polymerase</keyword>
<dbReference type="GO" id="GO:0006351">
    <property type="term" value="P:DNA-templated transcription"/>
    <property type="evidence" value="ECO:0007669"/>
    <property type="project" value="InterPro"/>
</dbReference>
<dbReference type="GO" id="GO:0003899">
    <property type="term" value="F:DNA-directed RNA polymerase activity"/>
    <property type="evidence" value="ECO:0007669"/>
    <property type="project" value="UniProtKB-EC"/>
</dbReference>
<dbReference type="SUPFAM" id="SSF64484">
    <property type="entry name" value="beta and beta-prime subunits of DNA dependent RNA-polymerase"/>
    <property type="match status" value="2"/>
</dbReference>
<evidence type="ECO:0000256" key="7">
    <source>
        <dbReference type="ARBA" id="ARBA00023163"/>
    </source>
</evidence>
<dbReference type="InterPro" id="IPR000722">
    <property type="entry name" value="RNA_pol_asu"/>
</dbReference>
<evidence type="ECO:0000256" key="2">
    <source>
        <dbReference type="ARBA" id="ARBA00012418"/>
    </source>
</evidence>
<evidence type="ECO:0000256" key="4">
    <source>
        <dbReference type="ARBA" id="ARBA00022679"/>
    </source>
</evidence>
<dbReference type="InterPro" id="IPR006592">
    <property type="entry name" value="RNA_pol_N"/>
</dbReference>
<comment type="caution">
    <text evidence="10">The sequence shown here is derived from an EMBL/GenBank/DDBJ whole genome shotgun (WGS) entry which is preliminary data.</text>
</comment>
<dbReference type="PANTHER" id="PTHR19376:SF36">
    <property type="entry name" value="DNA-DIRECTED RNA POLYMERASE IV SUBUNIT 1"/>
    <property type="match status" value="1"/>
</dbReference>
<evidence type="ECO:0000256" key="8">
    <source>
        <dbReference type="SAM" id="MobiDB-lite"/>
    </source>
</evidence>
<dbReference type="EC" id="2.7.7.6" evidence="2"/>
<dbReference type="EMBL" id="LORN02000007">
    <property type="protein sequence ID" value="PNN29646.1"/>
    <property type="molecule type" value="Genomic_DNA"/>
</dbReference>
<dbReference type="InterPro" id="IPR045867">
    <property type="entry name" value="DNA-dir_RpoC_beta_prime"/>
</dbReference>
<protein>
    <recommendedName>
        <fullName evidence="2">DNA-directed RNA polymerase</fullName>
        <ecNumber evidence="2">2.7.7.6</ecNumber>
    </recommendedName>
</protein>
<evidence type="ECO:0000256" key="1">
    <source>
        <dbReference type="ARBA" id="ARBA00004026"/>
    </source>
</evidence>
<feature type="compositionally biased region" description="Basic and acidic residues" evidence="8">
    <location>
        <begin position="1793"/>
        <end position="1807"/>
    </location>
</feature>
<feature type="domain" description="RNA polymerase N-terminal" evidence="9">
    <location>
        <begin position="996"/>
        <end position="1297"/>
    </location>
</feature>
<keyword evidence="4" id="KW-0808">Transferase</keyword>
<feature type="region of interest" description="Disordered" evidence="8">
    <location>
        <begin position="1784"/>
        <end position="1807"/>
    </location>
</feature>
<sequence>MENSQIDYSKSGQSNNVKKYNKHQLLRKLRNISQKDFTKLNNALFDEQAKYDEHMINKANDLLMMLDDASIDYQLVARNDGGGILAKTKGLAGNKIIITVATKDTLKYNKAQKEYQMRSSEGLVGNVSANGYSYYMDNRTELHKAMLKYIKQNNVQKGTDEWKQLWNKFYNDERYLDHKDNRMSYMIKGLTGQLPVKAVYNYGNRRSDVGYDHTYTILDEYNRPVVKFYRRKNQNEAREDNLPYVDNYIEMKKDGVENLANTPLKQMVIDTNELISDMKDENDVVTRDVNGISESDTYESIEVKDEKLSGINLDTLLAFHNRSDISKAIAYELRENPEFDLNNPEIIGENGLKDLLMEETAGINANLVQPEDLGETEYQQRRYRQVAEHTKYLLERQGMENVEVNYDADHVIHWKGNAKQYSKDEKGIIDIERQGEIGQIFIPDENGLVRTQFKTINGSEDRNYNMVMGYVGYYKSNSSETTIAPETISIMDNDENIYEVVASRDANGDLVPYRTPKGTFVRPERLPEEKLNEFNQKVEVYNAKHPEQPAQFIATKEVQRTLRDRLRFKGYDQSLNQQLESLISKQALQDHDYSVDNTSLNKLYHGDVYGMRISDKNKEKENIVKTYQNRIKFDESVLDLNPSELDASFDDANGEEYTGEDKSYRFNIRELDGIFDRSLSSDGANLGLVRYFNKGNQVLNTGEVVQTTDGIVGSALIKDDLPFTEGDPGDRSMMAGNQYMKARNVEQANVAYITYKGYTFEDGSVISEKFAREQGAIVNGYDKNGDPIPLEVGDKISDLHGNKSTISYVASENDDVFKENPNLDVIMNPHSVPSRLNTGLVLEMQNSGEETPVYHNGERIASSAPLNVVITDITARDKTKTYSDEYDENGQLVEKSLREGRLFGNQLAWVANGLELDNTMKEVYGSNIKSFEKLKAYLNVTGLDIDEDTAIILSNGYNNGKTKPPENISEVEIQESIELPQEGGFMELPIEVELPSGIKTRYLNVLPEKYRKTQELYDGDRMYHEYSTGYSKIAKSALAYDEIEDKYKVKLQDKFEDLEGQDLTQIDLNDDKQLNELRNSLTNQDDIKEFDKHMKNMKTDYSKQELQLQSSVDALTSSIIDEKLGGRSTLKEKQDKYGDMELTRSKNNHAVKQSIIKREIMSKQVPNSVTSVVTAYPNVDIDTIKVSPEIYDKLNLKNEDDRALLWRDPILHDGSMRSFKIEKDNQIVGVGINPLVTESFGMDFDGDTVGVYAPKTKEAQQEIKEKASIENNLLDRTSKEFTGNIGMDFVSSAYKQGYVRDNNNEITQGPLKGRENEIKNSDGEFIKPKDQLQFMLNEMAHQDDGAKKINQLWKDVVVSDKNIAASRIEFSNREDLKDSLMHMARIGAKGKPDNIMNSKVEENMKKFEQENQRPITYLERMENPEKYLSEQSTVMDYYDRGKEMYEHKSQFDNDKNNEHHRAYEQLYKPYKTVTMENGEEKVVRNKGSLGYDQDKTRMAQAGKTDLTGLAGAKSQTLVSLMYDKPEGAIAAMEVTEPLTQATLKLKHDPNKTPEIQKLLTDFDDMLNKGGYTKDQFTNDFKEMYNNVGLDVRDEHLHQVFNTLSKKDGDGITRTQPVQEVIEEKMPPLMKANLYGYDAMKENATGLVKTSQIDKYQYVDRILDVNGKWQDKDPNKNNEYEYGNMKVLKELSLGRDATQGDRLKTLNSGDKTSLHIPEDLDKVTISSRKEIADQFAKDNELGKYRDNTSKEGNKEAQAKNNQYETYAPNRQAQFNTNPKVQSINAKQFNSNEFDNLKTKNDKGFELEM</sequence>
<evidence type="ECO:0000256" key="6">
    <source>
        <dbReference type="ARBA" id="ARBA00022723"/>
    </source>
</evidence>
<organism evidence="10 11">
    <name type="scientific">Staphylococcus haemolyticus</name>
    <dbReference type="NCBI Taxonomy" id="1283"/>
    <lineage>
        <taxon>Bacteria</taxon>
        <taxon>Bacillati</taxon>
        <taxon>Bacillota</taxon>
        <taxon>Bacilli</taxon>
        <taxon>Bacillales</taxon>
        <taxon>Staphylococcaceae</taxon>
        <taxon>Staphylococcus</taxon>
    </lineage>
</organism>
<gene>
    <name evidence="10" type="ORF">AL503_002365</name>
</gene>
<evidence type="ECO:0000313" key="11">
    <source>
        <dbReference type="Proteomes" id="UP000053523"/>
    </source>
</evidence>
<dbReference type="Gene3D" id="2.40.270.10">
    <property type="entry name" value="DNA-directed RNA polymerase, subunit 2, domain 6"/>
    <property type="match status" value="1"/>
</dbReference>